<comment type="caution">
    <text evidence="2">The sequence shown here is derived from an EMBL/GenBank/DDBJ whole genome shotgun (WGS) entry which is preliminary data.</text>
</comment>
<proteinExistence type="predicted"/>
<dbReference type="AlphaFoldDB" id="A0A2S9YDA4"/>
<dbReference type="PIRSF" id="PIRSF028431">
    <property type="entry name" value="UCP028431"/>
    <property type="match status" value="1"/>
</dbReference>
<evidence type="ECO:0000313" key="2">
    <source>
        <dbReference type="EMBL" id="PRQ03089.1"/>
    </source>
</evidence>
<sequence length="450" mass="50522">MSSRPANSPLVPSETRGLSDDALVDLLQREAFSYFPETMLETGLVPDSTRPESPVSIAGVGLGLCAAIVGVARGLLTRGEALQQALAVLRLFNRSPQGPGLDTSGHRGFYYHYLDPATHRRAGRCELSSIDTVLLIAGFLTARQFYDRDDERELERRELADALYRRVDWRWMLAGGPTLSHGWRPERGFLNARWAGYTEALLLYVLASGSPTFPIARQCYEASTDEYSWTRIYGHDLLYAGPLFIHQLPQCWLDLRGISDPWLREHGIDYFENSRRATLVQQTYAVRNPREFVHYGSCHWGITASDGPGPSVHVVDGRRRRFWDYKARGVPYGPDDGTVAPWAAVTSLPFAPELVLPTIRKFIADKIGAEADSTRVGGRSHGFEASVNFSFPCGEDEDCWRSPWNYALNQGPLVLMTENYRTGLIWRLLRSCDYVVRGLRGAGFRGAWLD</sequence>
<reference evidence="2 3" key="1">
    <citation type="submission" date="2018-03" db="EMBL/GenBank/DDBJ databases">
        <title>Draft Genome Sequences of the Obligatory Marine Myxobacteria Enhygromyxa salina SWB007.</title>
        <authorList>
            <person name="Poehlein A."/>
            <person name="Moghaddam J.A."/>
            <person name="Harms H."/>
            <person name="Alanjari M."/>
            <person name="Koenig G.M."/>
            <person name="Daniel R."/>
            <person name="Schaeberle T.F."/>
        </authorList>
    </citation>
    <scope>NUCLEOTIDE SEQUENCE [LARGE SCALE GENOMIC DNA]</scope>
    <source>
        <strain evidence="2 3">SWB007</strain>
    </source>
</reference>
<feature type="domain" description="Glycoamylase-like" evidence="1">
    <location>
        <begin position="193"/>
        <end position="432"/>
    </location>
</feature>
<dbReference type="Pfam" id="PF10091">
    <property type="entry name" value="Glycoamylase"/>
    <property type="match status" value="1"/>
</dbReference>
<organism evidence="2 3">
    <name type="scientific">Enhygromyxa salina</name>
    <dbReference type="NCBI Taxonomy" id="215803"/>
    <lineage>
        <taxon>Bacteria</taxon>
        <taxon>Pseudomonadati</taxon>
        <taxon>Myxococcota</taxon>
        <taxon>Polyangia</taxon>
        <taxon>Nannocystales</taxon>
        <taxon>Nannocystaceae</taxon>
        <taxon>Enhygromyxa</taxon>
    </lineage>
</organism>
<accession>A0A2S9YDA4</accession>
<protein>
    <recommendedName>
        <fullName evidence="1">Glycoamylase-like domain-containing protein</fullName>
    </recommendedName>
</protein>
<evidence type="ECO:0000313" key="3">
    <source>
        <dbReference type="Proteomes" id="UP000238823"/>
    </source>
</evidence>
<dbReference type="InterPro" id="IPR016883">
    <property type="entry name" value="UCP028431"/>
</dbReference>
<dbReference type="EMBL" id="PVNL01000110">
    <property type="protein sequence ID" value="PRQ03089.1"/>
    <property type="molecule type" value="Genomic_DNA"/>
</dbReference>
<gene>
    <name evidence="2" type="ORF">ENSA7_53600</name>
</gene>
<dbReference type="InterPro" id="IPR019282">
    <property type="entry name" value="Glycoamylase-like_cons_dom"/>
</dbReference>
<dbReference type="Proteomes" id="UP000238823">
    <property type="component" value="Unassembled WGS sequence"/>
</dbReference>
<dbReference type="Gene3D" id="1.50.10.140">
    <property type="match status" value="1"/>
</dbReference>
<evidence type="ECO:0000259" key="1">
    <source>
        <dbReference type="Pfam" id="PF10091"/>
    </source>
</evidence>
<name>A0A2S9YDA4_9BACT</name>